<organism evidence="1 2">
    <name type="scientific">Iamia majanohamensis</name>
    <dbReference type="NCBI Taxonomy" id="467976"/>
    <lineage>
        <taxon>Bacteria</taxon>
        <taxon>Bacillati</taxon>
        <taxon>Actinomycetota</taxon>
        <taxon>Acidimicrobiia</taxon>
        <taxon>Acidimicrobiales</taxon>
        <taxon>Iamiaceae</taxon>
        <taxon>Iamia</taxon>
    </lineage>
</organism>
<evidence type="ECO:0008006" key="3">
    <source>
        <dbReference type="Google" id="ProtNLM"/>
    </source>
</evidence>
<evidence type="ECO:0000313" key="2">
    <source>
        <dbReference type="Proteomes" id="UP001216390"/>
    </source>
</evidence>
<dbReference type="EMBL" id="CP116942">
    <property type="protein sequence ID" value="WCO66813.1"/>
    <property type="molecule type" value="Genomic_DNA"/>
</dbReference>
<reference evidence="1" key="1">
    <citation type="submission" date="2023-01" db="EMBL/GenBank/DDBJ databases">
        <title>The diversity of Class Acidimicrobiia in South China Sea sediment environments and the proposal of Iamia marina sp. nov., a novel species of the genus Iamia.</title>
        <authorList>
            <person name="He Y."/>
            <person name="Tian X."/>
        </authorList>
    </citation>
    <scope>NUCLEOTIDE SEQUENCE</scope>
    <source>
        <strain evidence="1">DSM 19957</strain>
    </source>
</reference>
<keyword evidence="2" id="KW-1185">Reference proteome</keyword>
<dbReference type="PROSITE" id="PS51257">
    <property type="entry name" value="PROKAR_LIPOPROTEIN"/>
    <property type="match status" value="1"/>
</dbReference>
<dbReference type="Proteomes" id="UP001216390">
    <property type="component" value="Chromosome"/>
</dbReference>
<dbReference type="AlphaFoldDB" id="A0AAE9Y957"/>
<gene>
    <name evidence="1" type="ORF">PO878_20175</name>
</gene>
<sequence length="260" mass="28278">MAETTRGLRRTTPLTGAAALVALVLLAACSPLRSPLWTASATGDRYGSAFLTRDGGDYIQVQGVSTGVHTQALPTNEESNTRAVFWPKGVHASTDGESCATWSGRQGDAAQQGAALRVTRADGRVRAVTVTQNILFGMGWVFNVHTWDTARRGDPWDLAGRVDLSATFFSQQRPMPWSFCARVIGDVVEMKVWESDVEPEPQWGDPYHGGDVTLPPGWRYPGQVGWYIGHLRGGDHADFLGTSTWTYDPQRSRTRVAAGG</sequence>
<proteinExistence type="predicted"/>
<dbReference type="KEGG" id="ima:PO878_20175"/>
<accession>A0AAE9Y957</accession>
<name>A0AAE9Y957_9ACTN</name>
<protein>
    <recommendedName>
        <fullName evidence="3">Lipoprotein</fullName>
    </recommendedName>
</protein>
<dbReference type="RefSeq" id="WP_272736335.1">
    <property type="nucleotide sequence ID" value="NZ_CP116942.1"/>
</dbReference>
<evidence type="ECO:0000313" key="1">
    <source>
        <dbReference type="EMBL" id="WCO66813.1"/>
    </source>
</evidence>